<keyword evidence="6 15" id="KW-0479">Metal-binding</keyword>
<keyword evidence="8" id="KW-0809">Transit peptide</keyword>
<evidence type="ECO:0000256" key="5">
    <source>
        <dbReference type="ARBA" id="ARBA00022630"/>
    </source>
</evidence>
<evidence type="ECO:0000256" key="8">
    <source>
        <dbReference type="ARBA" id="ARBA00022946"/>
    </source>
</evidence>
<gene>
    <name evidence="17" type="ORF">AZI86_17185</name>
</gene>
<dbReference type="GO" id="GO:0046872">
    <property type="term" value="F:metal ion binding"/>
    <property type="evidence" value="ECO:0007669"/>
    <property type="project" value="UniProtKB-KW"/>
</dbReference>
<evidence type="ECO:0000256" key="4">
    <source>
        <dbReference type="ARBA" id="ARBA00022448"/>
    </source>
</evidence>
<dbReference type="PANTHER" id="PTHR10617">
    <property type="entry name" value="ELECTRON TRANSFER FLAVOPROTEIN-UBIQUINONE OXIDOREDUCTASE"/>
    <property type="match status" value="1"/>
</dbReference>
<comment type="catalytic activity">
    <reaction evidence="15">
        <text>a ubiquinone + reduced [electron-transfer flavoprotein] = a ubiquinol + oxidized [electron-transfer flavoprotein] + H(+)</text>
        <dbReference type="Rhea" id="RHEA:24052"/>
        <dbReference type="Rhea" id="RHEA-COMP:9565"/>
        <dbReference type="Rhea" id="RHEA-COMP:9566"/>
        <dbReference type="Rhea" id="RHEA-COMP:10685"/>
        <dbReference type="Rhea" id="RHEA-COMP:10686"/>
        <dbReference type="ChEBI" id="CHEBI:15378"/>
        <dbReference type="ChEBI" id="CHEBI:16389"/>
        <dbReference type="ChEBI" id="CHEBI:17976"/>
        <dbReference type="ChEBI" id="CHEBI:57692"/>
        <dbReference type="ChEBI" id="CHEBI:58307"/>
        <dbReference type="EC" id="1.5.5.1"/>
    </reaction>
</comment>
<dbReference type="Gene3D" id="3.50.50.60">
    <property type="entry name" value="FAD/NAD(P)-binding domain"/>
    <property type="match status" value="1"/>
</dbReference>
<feature type="domain" description="4Fe-4S ferredoxin-type" evidence="16">
    <location>
        <begin position="538"/>
        <end position="567"/>
    </location>
</feature>
<keyword evidence="13 15" id="KW-0830">Ubiquinone</keyword>
<accession>A0A150WEK3</accession>
<keyword evidence="14" id="KW-0472">Membrane</keyword>
<dbReference type="Proteomes" id="UP000075320">
    <property type="component" value="Unassembled WGS sequence"/>
</dbReference>
<dbReference type="SUPFAM" id="SSF54373">
    <property type="entry name" value="FAD-linked reductases, C-terminal domain"/>
    <property type="match status" value="1"/>
</dbReference>
<dbReference type="SUPFAM" id="SSF54862">
    <property type="entry name" value="4Fe-4S ferredoxins"/>
    <property type="match status" value="1"/>
</dbReference>
<dbReference type="InterPro" id="IPR017900">
    <property type="entry name" value="4Fe4S_Fe_S_CS"/>
</dbReference>
<organism evidence="17 18">
    <name type="scientific">Bdellovibrio bacteriovorus</name>
    <dbReference type="NCBI Taxonomy" id="959"/>
    <lineage>
        <taxon>Bacteria</taxon>
        <taxon>Pseudomonadati</taxon>
        <taxon>Bdellovibrionota</taxon>
        <taxon>Bdellovibrionia</taxon>
        <taxon>Bdellovibrionales</taxon>
        <taxon>Pseudobdellovibrionaceae</taxon>
        <taxon>Bdellovibrio</taxon>
    </lineage>
</organism>
<evidence type="ECO:0000313" key="17">
    <source>
        <dbReference type="EMBL" id="KYG61446.1"/>
    </source>
</evidence>
<comment type="caution">
    <text evidence="17">The sequence shown here is derived from an EMBL/GenBank/DDBJ whole genome shotgun (WGS) entry which is preliminary data.</text>
</comment>
<keyword evidence="5 15" id="KW-0285">Flavoprotein</keyword>
<evidence type="ECO:0000256" key="10">
    <source>
        <dbReference type="ARBA" id="ARBA00023002"/>
    </source>
</evidence>
<dbReference type="InterPro" id="IPR007859">
    <property type="entry name" value="ETF-QO/FixX_C"/>
</dbReference>
<dbReference type="Gene3D" id="3.30.70.20">
    <property type="match status" value="1"/>
</dbReference>
<evidence type="ECO:0000313" key="18">
    <source>
        <dbReference type="Proteomes" id="UP000075320"/>
    </source>
</evidence>
<dbReference type="InterPro" id="IPR017896">
    <property type="entry name" value="4Fe4S_Fe-S-bd"/>
</dbReference>
<dbReference type="RefSeq" id="WP_061836528.1">
    <property type="nucleotide sequence ID" value="NZ_LUKE01000006.1"/>
</dbReference>
<evidence type="ECO:0000256" key="12">
    <source>
        <dbReference type="ARBA" id="ARBA00023014"/>
    </source>
</evidence>
<dbReference type="OrthoDB" id="5287498at2"/>
<dbReference type="AlphaFoldDB" id="A0A150WEK3"/>
<evidence type="ECO:0000256" key="7">
    <source>
        <dbReference type="ARBA" id="ARBA00022827"/>
    </source>
</evidence>
<evidence type="ECO:0000256" key="3">
    <source>
        <dbReference type="ARBA" id="ARBA00004370"/>
    </source>
</evidence>
<keyword evidence="7 15" id="KW-0274">FAD</keyword>
<dbReference type="FunFam" id="3.30.70.20:FF:000015">
    <property type="entry name" value="Electron transfer flavoprotein-ubiquinone oxidoreductase"/>
    <property type="match status" value="1"/>
</dbReference>
<dbReference type="InterPro" id="IPR040156">
    <property type="entry name" value="ETF-QO"/>
</dbReference>
<evidence type="ECO:0000259" key="16">
    <source>
        <dbReference type="PROSITE" id="PS51379"/>
    </source>
</evidence>
<comment type="function">
    <text evidence="2 15">Accepts electrons from ETF and reduces ubiquinone.</text>
</comment>
<dbReference type="Gene3D" id="3.30.9.90">
    <property type="match status" value="1"/>
</dbReference>
<dbReference type="PROSITE" id="PS00198">
    <property type="entry name" value="4FE4S_FER_1"/>
    <property type="match status" value="1"/>
</dbReference>
<dbReference type="Pfam" id="PF05187">
    <property type="entry name" value="Fer4_ETF_QO"/>
    <property type="match status" value="1"/>
</dbReference>
<name>A0A150WEK3_BDEBC</name>
<protein>
    <recommendedName>
        <fullName evidence="15">Electron transfer flavoprotein-ubiquinone oxidoreductase</fullName>
        <shortName evidence="15">ETF-QO</shortName>
        <ecNumber evidence="15">1.5.5.1</ecNumber>
    </recommendedName>
</protein>
<evidence type="ECO:0000256" key="11">
    <source>
        <dbReference type="ARBA" id="ARBA00023004"/>
    </source>
</evidence>
<keyword evidence="11 15" id="KW-0408">Iron</keyword>
<evidence type="ECO:0000256" key="9">
    <source>
        <dbReference type="ARBA" id="ARBA00022982"/>
    </source>
</evidence>
<keyword evidence="4 15" id="KW-0813">Transport</keyword>
<comment type="cofactor">
    <cofactor evidence="15">
        <name>[4Fe-4S] cluster</name>
        <dbReference type="ChEBI" id="CHEBI:49883"/>
    </cofactor>
    <text evidence="15">Binds 1 [4Fe-4S] cluster.</text>
</comment>
<keyword evidence="12 15" id="KW-0411">Iron-sulfur</keyword>
<dbReference type="GO" id="GO:0051539">
    <property type="term" value="F:4 iron, 4 sulfur cluster binding"/>
    <property type="evidence" value="ECO:0007669"/>
    <property type="project" value="UniProtKB-UniRule"/>
</dbReference>
<comment type="subcellular location">
    <subcellularLocation>
        <location evidence="3">Membrane</location>
    </subcellularLocation>
</comment>
<dbReference type="GO" id="GO:0004174">
    <property type="term" value="F:electron-transferring-flavoprotein dehydrogenase activity"/>
    <property type="evidence" value="ECO:0007669"/>
    <property type="project" value="UniProtKB-UniRule"/>
</dbReference>
<keyword evidence="9 15" id="KW-0249">Electron transport</keyword>
<dbReference type="EMBL" id="LUKE01000006">
    <property type="protein sequence ID" value="KYG61446.1"/>
    <property type="molecule type" value="Genomic_DNA"/>
</dbReference>
<dbReference type="SUPFAM" id="SSF51905">
    <property type="entry name" value="FAD/NAD(P)-binding domain"/>
    <property type="match status" value="1"/>
</dbReference>
<dbReference type="GO" id="GO:0016020">
    <property type="term" value="C:membrane"/>
    <property type="evidence" value="ECO:0007669"/>
    <property type="project" value="UniProtKB-SubCell"/>
</dbReference>
<evidence type="ECO:0000256" key="6">
    <source>
        <dbReference type="ARBA" id="ARBA00022723"/>
    </source>
</evidence>
<reference evidence="17 18" key="1">
    <citation type="submission" date="2016-03" db="EMBL/GenBank/DDBJ databases">
        <authorList>
            <person name="Ploux O."/>
        </authorList>
    </citation>
    <scope>NUCLEOTIDE SEQUENCE [LARGE SCALE GENOMIC DNA]</scope>
    <source>
        <strain evidence="17 18">R0</strain>
    </source>
</reference>
<dbReference type="PANTHER" id="PTHR10617:SF107">
    <property type="entry name" value="ELECTRON TRANSFER FLAVOPROTEIN-UBIQUINONE OXIDOREDUCTASE, MITOCHONDRIAL"/>
    <property type="match status" value="1"/>
</dbReference>
<evidence type="ECO:0000256" key="1">
    <source>
        <dbReference type="ARBA" id="ARBA00001974"/>
    </source>
</evidence>
<evidence type="ECO:0000256" key="15">
    <source>
        <dbReference type="RuleBase" id="RU366068"/>
    </source>
</evidence>
<evidence type="ECO:0000256" key="13">
    <source>
        <dbReference type="ARBA" id="ARBA00023075"/>
    </source>
</evidence>
<sequence>MSTYNDLPEGVTRETMDVDVLIVGGGSAGLSCALHLQNQIQKHNEDVAAGKKQGEQIPEQMIVVLEKASEVGAHSFSGAVLNPKALRELVPNFKEEGCPIESEVKKDAVYYLGSDYSFKMPITPPPFHNDGNYIVSVSKLNRWLASKCEEKGVNIFPGFAAVEALYEGDKIVGVRTGDKGRDKNGKPKANFEPGLILKSKVVIFAEGTRGSLFRQVEKKLNLRAGKNPEVFEEGVKEIIQMPPGTVEAGQVIHTMGFPLSKSIGGTFIYTLPGDKIIVGLVAYLDTNDPLLDPHRELQKLKTHPFLQDMLKGGKVIAYGGKTLPAGGWYSMPKLYGDGFMVCGDSASMVDVQKLKGIHLAMKSGMQAAETVIDGLMKGGDFTEAVTSGYEKRIESGFVKTDLYRVRNFHQALSKGMVAGMPLIALQEATGGRGLHDPMPIGHRDAETTEKVVDVWGPYGLDHEENRLPKPDGQLFFDKLSSVYLTGTMHDEDSPNHLILKDGDICRSVCEPNYKSPCNHFCPANVYEMVDSTKEAGKKDLQINYTNCIHCKTCDIKCPFENIEWTVPEGGGGPQYRET</sequence>
<proteinExistence type="predicted"/>
<dbReference type="Pfam" id="PF21162">
    <property type="entry name" value="ETFQO_UQ-bd"/>
    <property type="match status" value="1"/>
</dbReference>
<keyword evidence="10 15" id="KW-0560">Oxidoreductase</keyword>
<evidence type="ECO:0000256" key="14">
    <source>
        <dbReference type="ARBA" id="ARBA00023136"/>
    </source>
</evidence>
<dbReference type="InterPro" id="IPR049398">
    <property type="entry name" value="ETF-QO/FixC_UQ-bd"/>
</dbReference>
<evidence type="ECO:0000256" key="2">
    <source>
        <dbReference type="ARBA" id="ARBA00002819"/>
    </source>
</evidence>
<dbReference type="InterPro" id="IPR036188">
    <property type="entry name" value="FAD/NAD-bd_sf"/>
</dbReference>
<dbReference type="PROSITE" id="PS51379">
    <property type="entry name" value="4FE4S_FER_2"/>
    <property type="match status" value="1"/>
</dbReference>
<comment type="cofactor">
    <cofactor evidence="1 15">
        <name>FAD</name>
        <dbReference type="ChEBI" id="CHEBI:57692"/>
    </cofactor>
</comment>
<keyword evidence="18" id="KW-1185">Reference proteome</keyword>
<dbReference type="EC" id="1.5.5.1" evidence="15"/>